<dbReference type="Proteomes" id="UP000235015">
    <property type="component" value="Unassembled WGS sequence"/>
</dbReference>
<keyword evidence="5" id="KW-0564">Palmitate</keyword>
<evidence type="ECO:0000256" key="5">
    <source>
        <dbReference type="ARBA" id="ARBA00023139"/>
    </source>
</evidence>
<dbReference type="AlphaFoldDB" id="A0A2N6CSG0"/>
<gene>
    <name evidence="7" type="ORF">C0630_18780</name>
</gene>
<evidence type="ECO:0000313" key="7">
    <source>
        <dbReference type="EMBL" id="PLX60020.1"/>
    </source>
</evidence>
<protein>
    <recommendedName>
        <fullName evidence="9">Entericidin A/B family lipoprotein</fullName>
    </recommendedName>
</protein>
<keyword evidence="3" id="KW-0732">Signal</keyword>
<evidence type="ECO:0008006" key="9">
    <source>
        <dbReference type="Google" id="ProtNLM"/>
    </source>
</evidence>
<dbReference type="STRING" id="1111735.GCA_000428045_02643"/>
<keyword evidence="2" id="KW-1003">Cell membrane</keyword>
<keyword evidence="4" id="KW-0472">Membrane</keyword>
<reference evidence="7 8" key="1">
    <citation type="submission" date="2017-11" db="EMBL/GenBank/DDBJ databases">
        <title>Genome-resolved metagenomics identifies genetic mobility, metabolic interactions, and unexpected diversity in perchlorate-reducing communities.</title>
        <authorList>
            <person name="Barnum T.P."/>
            <person name="Figueroa I.A."/>
            <person name="Carlstrom C.I."/>
            <person name="Lucas L.N."/>
            <person name="Engelbrektson A.L."/>
            <person name="Coates J.D."/>
        </authorList>
    </citation>
    <scope>NUCLEOTIDE SEQUENCE [LARGE SCALE GENOMIC DNA]</scope>
    <source>
        <strain evidence="7">BM301</strain>
    </source>
</reference>
<evidence type="ECO:0000313" key="8">
    <source>
        <dbReference type="Proteomes" id="UP000235015"/>
    </source>
</evidence>
<dbReference type="Pfam" id="PF08085">
    <property type="entry name" value="Entericidin"/>
    <property type="match status" value="1"/>
</dbReference>
<dbReference type="GO" id="GO:0016020">
    <property type="term" value="C:membrane"/>
    <property type="evidence" value="ECO:0007669"/>
    <property type="project" value="InterPro"/>
</dbReference>
<comment type="similarity">
    <text evidence="1">Belongs to the EcnA/EcnB lipoprotein family.</text>
</comment>
<organism evidence="7 8">
    <name type="scientific">Sedimenticola selenatireducens</name>
    <dbReference type="NCBI Taxonomy" id="191960"/>
    <lineage>
        <taxon>Bacteria</taxon>
        <taxon>Pseudomonadati</taxon>
        <taxon>Pseudomonadota</taxon>
        <taxon>Gammaproteobacteria</taxon>
        <taxon>Chromatiales</taxon>
        <taxon>Sedimenticolaceae</taxon>
        <taxon>Sedimenticola</taxon>
    </lineage>
</organism>
<sequence length="38" mass="3980">MSATLFALTGCNTTAGMGKDIEAAGEAINEEAEEKKNY</sequence>
<name>A0A2N6CSG0_9GAMM</name>
<keyword evidence="6" id="KW-0449">Lipoprotein</keyword>
<evidence type="ECO:0000256" key="4">
    <source>
        <dbReference type="ARBA" id="ARBA00023136"/>
    </source>
</evidence>
<dbReference type="InterPro" id="IPR012556">
    <property type="entry name" value="Entericidin"/>
</dbReference>
<evidence type="ECO:0000256" key="1">
    <source>
        <dbReference type="ARBA" id="ARBA00010296"/>
    </source>
</evidence>
<accession>A0A2N6CSG0</accession>
<dbReference type="GO" id="GO:0009636">
    <property type="term" value="P:response to toxic substance"/>
    <property type="evidence" value="ECO:0007669"/>
    <property type="project" value="InterPro"/>
</dbReference>
<evidence type="ECO:0000256" key="6">
    <source>
        <dbReference type="ARBA" id="ARBA00023288"/>
    </source>
</evidence>
<evidence type="ECO:0000256" key="3">
    <source>
        <dbReference type="ARBA" id="ARBA00022729"/>
    </source>
</evidence>
<comment type="caution">
    <text evidence="7">The sequence shown here is derived from an EMBL/GenBank/DDBJ whole genome shotgun (WGS) entry which is preliminary data.</text>
</comment>
<proteinExistence type="inferred from homology"/>
<dbReference type="EMBL" id="PKUN01000030">
    <property type="protein sequence ID" value="PLX60020.1"/>
    <property type="molecule type" value="Genomic_DNA"/>
</dbReference>
<evidence type="ECO:0000256" key="2">
    <source>
        <dbReference type="ARBA" id="ARBA00022475"/>
    </source>
</evidence>